<proteinExistence type="predicted"/>
<dbReference type="AlphaFoldDB" id="A0A8H3D0B6"/>
<evidence type="ECO:0000313" key="2">
    <source>
        <dbReference type="Proteomes" id="UP000663831"/>
    </source>
</evidence>
<gene>
    <name evidence="1" type="ORF">RDB_LOCUS126233</name>
</gene>
<dbReference type="Gene3D" id="1.25.40.10">
    <property type="entry name" value="Tetratricopeptide repeat domain"/>
    <property type="match status" value="1"/>
</dbReference>
<reference evidence="1" key="1">
    <citation type="submission" date="2021-01" db="EMBL/GenBank/DDBJ databases">
        <authorList>
            <person name="Kaushik A."/>
        </authorList>
    </citation>
    <scope>NUCLEOTIDE SEQUENCE</scope>
    <source>
        <strain evidence="1">AG3-1AP</strain>
    </source>
</reference>
<dbReference type="Proteomes" id="UP000663831">
    <property type="component" value="Unassembled WGS sequence"/>
</dbReference>
<comment type="caution">
    <text evidence="1">The sequence shown here is derived from an EMBL/GenBank/DDBJ whole genome shotgun (WGS) entry which is preliminary data.</text>
</comment>
<name>A0A8H3D0B6_9AGAM</name>
<accession>A0A8H3D0B6</accession>
<evidence type="ECO:0000313" key="1">
    <source>
        <dbReference type="EMBL" id="CAE6506783.1"/>
    </source>
</evidence>
<dbReference type="InterPro" id="IPR011990">
    <property type="entry name" value="TPR-like_helical_dom_sf"/>
</dbReference>
<sequence length="201" mass="21929">MIGSSQLAKLFIFYCTPMITPQGNCTLSDPAQVQGGDNTACPGDVDLESIDYWSKLSASYSESGDRTAALHARQKAVEIARRLYADQPDLGESPLARELLELSKNLASNGRIVEAFEASQESGLLYRQILGELFLNLETESTFSPEGIYDSANQQRITFLSVAGRFSRFSLVSTAVACIVAFITSTVSRMRLDASPEDLLL</sequence>
<dbReference type="EMBL" id="CAJMWV010004999">
    <property type="protein sequence ID" value="CAE6506783.1"/>
    <property type="molecule type" value="Genomic_DNA"/>
</dbReference>
<organism evidence="1 2">
    <name type="scientific">Rhizoctonia solani</name>
    <dbReference type="NCBI Taxonomy" id="456999"/>
    <lineage>
        <taxon>Eukaryota</taxon>
        <taxon>Fungi</taxon>
        <taxon>Dikarya</taxon>
        <taxon>Basidiomycota</taxon>
        <taxon>Agaricomycotina</taxon>
        <taxon>Agaricomycetes</taxon>
        <taxon>Cantharellales</taxon>
        <taxon>Ceratobasidiaceae</taxon>
        <taxon>Rhizoctonia</taxon>
    </lineage>
</organism>
<protein>
    <recommendedName>
        <fullName evidence="3">Tetratricopeptide repeat protein</fullName>
    </recommendedName>
</protein>
<evidence type="ECO:0008006" key="3">
    <source>
        <dbReference type="Google" id="ProtNLM"/>
    </source>
</evidence>